<dbReference type="Proteomes" id="UP000002315">
    <property type="component" value="Chromosome"/>
</dbReference>
<reference evidence="1 2" key="1">
    <citation type="journal article" date="2010" name="Stand. Genomic Sci.">
        <title>Complete genome sequence of Methanothermus fervidus type strain (V24S).</title>
        <authorList>
            <person name="Anderson I."/>
            <person name="Djao O.D."/>
            <person name="Misra M."/>
            <person name="Chertkov O."/>
            <person name="Nolan M."/>
            <person name="Lucas S."/>
            <person name="Lapidus A."/>
            <person name="Del Rio T.G."/>
            <person name="Tice H."/>
            <person name="Cheng J.F."/>
            <person name="Tapia R."/>
            <person name="Han C."/>
            <person name="Goodwin L."/>
            <person name="Pitluck S."/>
            <person name="Liolios K."/>
            <person name="Ivanova N."/>
            <person name="Mavromatis K."/>
            <person name="Mikhailova N."/>
            <person name="Pati A."/>
            <person name="Brambilla E."/>
            <person name="Chen A."/>
            <person name="Palaniappan K."/>
            <person name="Land M."/>
            <person name="Hauser L."/>
            <person name="Chang Y.J."/>
            <person name="Jeffries C.D."/>
            <person name="Sikorski J."/>
            <person name="Spring S."/>
            <person name="Rohde M."/>
            <person name="Eichinger K."/>
            <person name="Huber H."/>
            <person name="Wirth R."/>
            <person name="Goker M."/>
            <person name="Detter J.C."/>
            <person name="Woyke T."/>
            <person name="Bristow J."/>
            <person name="Eisen J.A."/>
            <person name="Markowitz V."/>
            <person name="Hugenholtz P."/>
            <person name="Klenk H.P."/>
            <person name="Kyrpides N.C."/>
        </authorList>
    </citation>
    <scope>NUCLEOTIDE SEQUENCE [LARGE SCALE GENOMIC DNA]</scope>
    <source>
        <strain evidence="2">ATCC 43054 / DSM 2088 / JCM 10308 / V24 S</strain>
    </source>
</reference>
<proteinExistence type="predicted"/>
<protein>
    <submittedName>
        <fullName evidence="1">Uncharacterized protein</fullName>
    </submittedName>
</protein>
<organism evidence="1 2">
    <name type="scientific">Methanothermus fervidus (strain ATCC 43054 / DSM 2088 / JCM 10308 / V24 S)</name>
    <dbReference type="NCBI Taxonomy" id="523846"/>
    <lineage>
        <taxon>Archaea</taxon>
        <taxon>Methanobacteriati</taxon>
        <taxon>Methanobacteriota</taxon>
        <taxon>Methanomada group</taxon>
        <taxon>Methanobacteria</taxon>
        <taxon>Methanobacteriales</taxon>
        <taxon>Methanothermaceae</taxon>
        <taxon>Methanothermus</taxon>
    </lineage>
</organism>
<gene>
    <name evidence="1" type="ordered locus">Mfer_0949</name>
</gene>
<accession>E3GVY1</accession>
<dbReference type="AlphaFoldDB" id="E3GVY1"/>
<evidence type="ECO:0000313" key="1">
    <source>
        <dbReference type="EMBL" id="ADP77746.1"/>
    </source>
</evidence>
<dbReference type="KEGG" id="mfv:Mfer_0949"/>
<name>E3GVY1_METFV</name>
<keyword evidence="2" id="KW-1185">Reference proteome</keyword>
<sequence>MLKFKTKTGNVKIKNDKILFEIEKDKILACINFSDENNVKLQIKYQEHEYQREVKFKNLEEFLIFIYTFNNVDDVVRELNS</sequence>
<dbReference type="EMBL" id="CP002278">
    <property type="protein sequence ID" value="ADP77746.1"/>
    <property type="molecule type" value="Genomic_DNA"/>
</dbReference>
<dbReference type="STRING" id="523846.Mfer_0949"/>
<evidence type="ECO:0000313" key="2">
    <source>
        <dbReference type="Proteomes" id="UP000002315"/>
    </source>
</evidence>
<dbReference type="HOGENOM" id="CLU_2565736_0_0_2"/>